<evidence type="ECO:0000256" key="6">
    <source>
        <dbReference type="NCBIfam" id="TIGR03399"/>
    </source>
</evidence>
<dbReference type="PIRSF" id="PIRSF005378">
    <property type="entry name" value="RNA3'_term_phos_cycl_euk"/>
    <property type="match status" value="1"/>
</dbReference>
<dbReference type="Proteomes" id="UP001225378">
    <property type="component" value="Chromosome"/>
</dbReference>
<dbReference type="GO" id="GO:0005737">
    <property type="term" value="C:cytoplasm"/>
    <property type="evidence" value="ECO:0007669"/>
    <property type="project" value="UniProtKB-SubCell"/>
</dbReference>
<dbReference type="HAMAP" id="MF_00200">
    <property type="entry name" value="RTC"/>
    <property type="match status" value="1"/>
</dbReference>
<dbReference type="NCBIfam" id="TIGR03399">
    <property type="entry name" value="RNA_3prim_cycl"/>
    <property type="match status" value="1"/>
</dbReference>
<dbReference type="GO" id="GO:0006396">
    <property type="term" value="P:RNA processing"/>
    <property type="evidence" value="ECO:0007669"/>
    <property type="project" value="UniProtKB-UniRule"/>
</dbReference>
<keyword evidence="2 5" id="KW-0436">Ligase</keyword>
<dbReference type="Gene3D" id="3.30.360.20">
    <property type="entry name" value="RNA 3'-terminal phosphate cyclase, insert domain"/>
    <property type="match status" value="1"/>
</dbReference>
<name>A0AAU7NYF1_9GAMM</name>
<evidence type="ECO:0000256" key="5">
    <source>
        <dbReference type="HAMAP-Rule" id="MF_00200"/>
    </source>
</evidence>
<dbReference type="InterPro" id="IPR013792">
    <property type="entry name" value="RNA3'P_cycl/enolpyr_Trfase_a/b"/>
</dbReference>
<evidence type="ECO:0000313" key="9">
    <source>
        <dbReference type="EMBL" id="XBS22024.1"/>
    </source>
</evidence>
<dbReference type="InterPro" id="IPR017770">
    <property type="entry name" value="RNA3'_term_phos_cyc_type_1"/>
</dbReference>
<evidence type="ECO:0000256" key="3">
    <source>
        <dbReference type="ARBA" id="ARBA00022741"/>
    </source>
</evidence>
<dbReference type="InterPro" id="IPR037136">
    <property type="entry name" value="RNA3'_phos_cyclase_dom_sf"/>
</dbReference>
<evidence type="ECO:0000259" key="8">
    <source>
        <dbReference type="Pfam" id="PF05189"/>
    </source>
</evidence>
<evidence type="ECO:0000256" key="4">
    <source>
        <dbReference type="ARBA" id="ARBA00024481"/>
    </source>
</evidence>
<sequence length="341" mass="36894">MGFLEIDGSQGEGGGQVLRTALSLSACSGQAVHIRAIRSGRKKPGLMKQHLACVNAAAEICNAEVKGASLGSKDIEFVPGVIKAGDYRFAVGSAGSSTLIFQTVLPLLMLAGKPSHLLLEGGTHNPMAPTFDFIHEAFLPVLSRIGVHCQARLERYGFYPVGGGKWRVAIEAKEPFRRIELTQRGEPLKAEAVCIEAGLPEHVTQREMQRLQDKLDWPAEQIRSLHVKALGAGNAVSLRIYYGHVCEVIDSIGVIGIRAEKVASMAVEQLRCYQWAGAPVGGHLADQLLLPLVLAAGGSFVTGPLSEHVRTNIAVIKQFLDVDIQCEEIVPKRQWRISVNK</sequence>
<dbReference type="NCBIfam" id="NF003246">
    <property type="entry name" value="PRK04204.1-2"/>
    <property type="match status" value="1"/>
</dbReference>
<dbReference type="InterPro" id="IPR036553">
    <property type="entry name" value="RPTC_insert"/>
</dbReference>
<dbReference type="PANTHER" id="PTHR11096:SF0">
    <property type="entry name" value="RNA 3'-TERMINAL PHOSPHATE CYCLASE"/>
    <property type="match status" value="1"/>
</dbReference>
<dbReference type="Pfam" id="PF01137">
    <property type="entry name" value="RTC"/>
    <property type="match status" value="1"/>
</dbReference>
<keyword evidence="10" id="KW-1185">Reference proteome</keyword>
<dbReference type="Gene3D" id="3.65.10.20">
    <property type="entry name" value="RNA 3'-terminal phosphate cyclase domain"/>
    <property type="match status" value="1"/>
</dbReference>
<dbReference type="GO" id="GO:0003963">
    <property type="term" value="F:RNA-3'-phosphate cyclase activity"/>
    <property type="evidence" value="ECO:0007669"/>
    <property type="project" value="UniProtKB-UniRule"/>
</dbReference>
<reference evidence="9 10" key="1">
    <citation type="journal article" date="2024" name="Microbiology">
        <title>Methylomarinum rosea sp. nov., a novel halophilic methanotrophic bacterium from the hypersaline Lake Elton.</title>
        <authorList>
            <person name="Suleimanov R.Z."/>
            <person name="Oshkin I.Y."/>
            <person name="Danilova O.V."/>
            <person name="Suzina N.E."/>
            <person name="Dedysh S.N."/>
        </authorList>
    </citation>
    <scope>NUCLEOTIDE SEQUENCE [LARGE SCALE GENOMIC DNA]</scope>
    <source>
        <strain evidence="9 10">Ch1-1</strain>
    </source>
</reference>
<protein>
    <recommendedName>
        <fullName evidence="5 6">RNA 3'-terminal phosphate cyclase</fullName>
        <shortName evidence="5">RNA cyclase</shortName>
        <shortName evidence="5">RNA-3'-phosphate cyclase</shortName>
        <ecNumber evidence="5 6">6.5.1.4</ecNumber>
    </recommendedName>
</protein>
<feature type="domain" description="RNA 3'-terminal phosphate cyclase" evidence="7">
    <location>
        <begin position="11"/>
        <end position="325"/>
    </location>
</feature>
<comment type="similarity">
    <text evidence="1 5">Belongs to the RNA 3'-terminal cyclase family. Type 1 subfamily.</text>
</comment>
<keyword evidence="5" id="KW-0067">ATP-binding</keyword>
<keyword evidence="5" id="KW-0963">Cytoplasm</keyword>
<proteinExistence type="inferred from homology"/>
<dbReference type="RefSeq" id="WP_305909005.1">
    <property type="nucleotide sequence ID" value="NZ_CP157743.1"/>
</dbReference>
<evidence type="ECO:0000256" key="2">
    <source>
        <dbReference type="ARBA" id="ARBA00022598"/>
    </source>
</evidence>
<comment type="function">
    <text evidence="5">Catalyzes the conversion of 3'-phosphate to a 2',3'-cyclic phosphodiester at the end of RNA. The mechanism of action of the enzyme occurs in 3 steps: (A) adenylation of the enzyme by ATP; (B) transfer of adenylate to an RNA-N3'P to produce RNA-N3'PP5'A; (C) and attack of the adjacent 2'-hydroxyl on the 3'-phosphorus in the diester linkage to produce the cyclic end product. The biological role of this enzyme is unknown but it is likely to function in some aspects of cellular RNA processing.</text>
</comment>
<comment type="catalytic activity">
    <reaction evidence="4 5">
        <text>a 3'-end 3'-phospho-ribonucleotide-RNA + ATP = a 3'-end 2',3'-cyclophospho-ribonucleotide-RNA + AMP + diphosphate</text>
        <dbReference type="Rhea" id="RHEA:23976"/>
        <dbReference type="Rhea" id="RHEA-COMP:10463"/>
        <dbReference type="Rhea" id="RHEA-COMP:10464"/>
        <dbReference type="ChEBI" id="CHEBI:30616"/>
        <dbReference type="ChEBI" id="CHEBI:33019"/>
        <dbReference type="ChEBI" id="CHEBI:83062"/>
        <dbReference type="ChEBI" id="CHEBI:83064"/>
        <dbReference type="ChEBI" id="CHEBI:456215"/>
        <dbReference type="EC" id="6.5.1.4"/>
    </reaction>
</comment>
<dbReference type="InterPro" id="IPR023797">
    <property type="entry name" value="RNA3'_phos_cyclase_dom"/>
</dbReference>
<dbReference type="InterPro" id="IPR000228">
    <property type="entry name" value="RNA3'_term_phos_cyc"/>
</dbReference>
<keyword evidence="3 5" id="KW-0547">Nucleotide-binding</keyword>
<gene>
    <name evidence="5 9" type="primary">rtcA</name>
    <name evidence="9" type="ORF">Q9L42_007840</name>
</gene>
<comment type="subcellular location">
    <subcellularLocation>
        <location evidence="5">Cytoplasm</location>
    </subcellularLocation>
</comment>
<evidence type="ECO:0000313" key="10">
    <source>
        <dbReference type="Proteomes" id="UP001225378"/>
    </source>
</evidence>
<feature type="binding site" evidence="5">
    <location>
        <position position="102"/>
    </location>
    <ligand>
        <name>ATP</name>
        <dbReference type="ChEBI" id="CHEBI:30616"/>
    </ligand>
</feature>
<dbReference type="Pfam" id="PF05189">
    <property type="entry name" value="RTC_insert"/>
    <property type="match status" value="1"/>
</dbReference>
<organism evidence="9 10">
    <name type="scientific">Methylomarinum roseum</name>
    <dbReference type="NCBI Taxonomy" id="3067653"/>
    <lineage>
        <taxon>Bacteria</taxon>
        <taxon>Pseudomonadati</taxon>
        <taxon>Pseudomonadota</taxon>
        <taxon>Gammaproteobacteria</taxon>
        <taxon>Methylococcales</taxon>
        <taxon>Methylococcaceae</taxon>
        <taxon>Methylomarinum</taxon>
    </lineage>
</organism>
<evidence type="ECO:0000259" key="7">
    <source>
        <dbReference type="Pfam" id="PF01137"/>
    </source>
</evidence>
<feature type="binding site" evidence="5">
    <location>
        <begin position="283"/>
        <end position="287"/>
    </location>
    <ligand>
        <name>ATP</name>
        <dbReference type="ChEBI" id="CHEBI:30616"/>
    </ligand>
</feature>
<dbReference type="GO" id="GO:0005524">
    <property type="term" value="F:ATP binding"/>
    <property type="evidence" value="ECO:0007669"/>
    <property type="project" value="UniProtKB-KW"/>
</dbReference>
<feature type="active site" description="Tele-AMP-histidine intermediate" evidence="5">
    <location>
        <position position="308"/>
    </location>
</feature>
<dbReference type="InterPro" id="IPR013791">
    <property type="entry name" value="RNA3'-term_phos_cycl_insert"/>
</dbReference>
<dbReference type="EC" id="6.5.1.4" evidence="5 6"/>
<dbReference type="AlphaFoldDB" id="A0AAU7NYF1"/>
<dbReference type="EMBL" id="CP157743">
    <property type="protein sequence ID" value="XBS22024.1"/>
    <property type="molecule type" value="Genomic_DNA"/>
</dbReference>
<dbReference type="SUPFAM" id="SSF52913">
    <property type="entry name" value="RNA 3'-terminal phosphate cyclase, RPTC, insert domain"/>
    <property type="match status" value="1"/>
</dbReference>
<evidence type="ECO:0000256" key="1">
    <source>
        <dbReference type="ARBA" id="ARBA00009206"/>
    </source>
</evidence>
<feature type="domain" description="RNA 3'-terminal phosphate cyclase insert" evidence="8">
    <location>
        <begin position="182"/>
        <end position="271"/>
    </location>
</feature>
<dbReference type="PANTHER" id="PTHR11096">
    <property type="entry name" value="RNA 3' TERMINAL PHOSPHATE CYCLASE"/>
    <property type="match status" value="1"/>
</dbReference>
<dbReference type="KEGG" id="mech:Q9L42_007840"/>
<dbReference type="SUPFAM" id="SSF55205">
    <property type="entry name" value="EPT/RTPC-like"/>
    <property type="match status" value="2"/>
</dbReference>
<accession>A0AAU7NYF1</accession>